<feature type="domain" description="CRIM" evidence="3">
    <location>
        <begin position="267"/>
        <end position="403"/>
    </location>
</feature>
<dbReference type="GO" id="GO:0005737">
    <property type="term" value="C:cytoplasm"/>
    <property type="evidence" value="ECO:0007669"/>
    <property type="project" value="TreeGrafter"/>
</dbReference>
<comment type="similarity">
    <text evidence="1">Belongs to the SIN1 family.</text>
</comment>
<dbReference type="VEuPathDB" id="FungiDB:MSYG_2487"/>
<dbReference type="GO" id="GO:0005546">
    <property type="term" value="F:phosphatidylinositol-4,5-bisphosphate binding"/>
    <property type="evidence" value="ECO:0007669"/>
    <property type="project" value="TreeGrafter"/>
</dbReference>
<dbReference type="InterPro" id="IPR031567">
    <property type="entry name" value="CRIM_dom"/>
</dbReference>
<feature type="compositionally biased region" description="Basic and acidic residues" evidence="2">
    <location>
        <begin position="1"/>
        <end position="10"/>
    </location>
</feature>
<evidence type="ECO:0000256" key="2">
    <source>
        <dbReference type="SAM" id="MobiDB-lite"/>
    </source>
</evidence>
<feature type="compositionally biased region" description="Polar residues" evidence="2">
    <location>
        <begin position="225"/>
        <end position="243"/>
    </location>
</feature>
<dbReference type="Pfam" id="PF16978">
    <property type="entry name" value="CRIM"/>
    <property type="match status" value="1"/>
</dbReference>
<keyword evidence="5" id="KW-1185">Reference proteome</keyword>
<reference evidence="5" key="1">
    <citation type="journal article" date="2017" name="Nucleic Acids Res.">
        <title>Proteogenomics produces comprehensive and highly accurate protein-coding gene annotation in a complete genome assembly of Malassezia sympodialis.</title>
        <authorList>
            <person name="Zhu Y."/>
            <person name="Engstroem P.G."/>
            <person name="Tellgren-Roth C."/>
            <person name="Baudo C.D."/>
            <person name="Kennell J.C."/>
            <person name="Sun S."/>
            <person name="Billmyre R.B."/>
            <person name="Schroeder M.S."/>
            <person name="Andersson A."/>
            <person name="Holm T."/>
            <person name="Sigurgeirsson B."/>
            <person name="Wu G."/>
            <person name="Sankaranarayanan S.R."/>
            <person name="Siddharthan R."/>
            <person name="Sanyal K."/>
            <person name="Lundeberg J."/>
            <person name="Nystedt B."/>
            <person name="Boekhout T."/>
            <person name="Dawson T.L. Jr."/>
            <person name="Heitman J."/>
            <person name="Scheynius A."/>
            <person name="Lehtioe J."/>
        </authorList>
    </citation>
    <scope>NUCLEOTIDE SEQUENCE [LARGE SCALE GENOMIC DNA]</scope>
    <source>
        <strain evidence="5">ATCC 42132</strain>
    </source>
</reference>
<evidence type="ECO:0000313" key="4">
    <source>
        <dbReference type="EMBL" id="SHO78145.1"/>
    </source>
</evidence>
<dbReference type="EMBL" id="LT671824">
    <property type="protein sequence ID" value="SHO78145.1"/>
    <property type="molecule type" value="Genomic_DNA"/>
</dbReference>
<gene>
    <name evidence="4" type="ORF">MSYG_2487</name>
</gene>
<dbReference type="GO" id="GO:0005886">
    <property type="term" value="C:plasma membrane"/>
    <property type="evidence" value="ECO:0007669"/>
    <property type="project" value="TreeGrafter"/>
</dbReference>
<dbReference type="Proteomes" id="UP000186303">
    <property type="component" value="Chromosome 4"/>
</dbReference>
<evidence type="ECO:0000259" key="3">
    <source>
        <dbReference type="Pfam" id="PF16978"/>
    </source>
</evidence>
<feature type="compositionally biased region" description="Low complexity" evidence="2">
    <location>
        <begin position="106"/>
        <end position="124"/>
    </location>
</feature>
<accession>A0A1M8A6P3</accession>
<dbReference type="OrthoDB" id="241990at2759"/>
<feature type="compositionally biased region" description="Polar residues" evidence="2">
    <location>
        <begin position="151"/>
        <end position="166"/>
    </location>
</feature>
<feature type="region of interest" description="Disordered" evidence="2">
    <location>
        <begin position="102"/>
        <end position="208"/>
    </location>
</feature>
<dbReference type="InterPro" id="IPR008828">
    <property type="entry name" value="Sin1/Avo1"/>
</dbReference>
<dbReference type="PANTHER" id="PTHR13335:SF1">
    <property type="entry name" value="TARGET OF RAPAMYCIN COMPLEX 2 SUBUNIT MAPKAP1"/>
    <property type="match status" value="1"/>
</dbReference>
<organism evidence="4 5">
    <name type="scientific">Malassezia sympodialis (strain ATCC 42132)</name>
    <name type="common">Atopic eczema-associated yeast</name>
    <dbReference type="NCBI Taxonomy" id="1230383"/>
    <lineage>
        <taxon>Eukaryota</taxon>
        <taxon>Fungi</taxon>
        <taxon>Dikarya</taxon>
        <taxon>Basidiomycota</taxon>
        <taxon>Ustilaginomycotina</taxon>
        <taxon>Malasseziomycetes</taxon>
        <taxon>Malasseziales</taxon>
        <taxon>Malasseziaceae</taxon>
        <taxon>Malassezia</taxon>
    </lineage>
</organism>
<dbReference type="GO" id="GO:0031932">
    <property type="term" value="C:TORC2 complex"/>
    <property type="evidence" value="ECO:0007669"/>
    <property type="project" value="InterPro"/>
</dbReference>
<name>A0A1M8A6P3_MALS4</name>
<dbReference type="GO" id="GO:0038203">
    <property type="term" value="P:TORC2 signaling"/>
    <property type="evidence" value="ECO:0007669"/>
    <property type="project" value="TreeGrafter"/>
</dbReference>
<proteinExistence type="inferred from homology"/>
<sequence>MGKRSNREVFENYARSPSPPIKLSSAKQIFEKYCADATWPECKDPAFSSSDIHEENMLPGVYAGSGSEPLTDTVPAIRHTQEPHTIRSRRPRLETKLPNYYEGHLSNENTSSNSSNASPNISQSFHVEMDPKRSPLSSTLRDTHAPPPGINVQTSPELSHAISTLKSPKILSNPRKSQNHLLNYDPTEDDTDSSLASSLKSESDIGEPDILKEDNASILDHQGSLSLHQEPNITSEQKMSKSQGRPRRLSKMSEFHRIQLQGTNEKKSLLHQKLVQSGLKQNPDLLGQYALWGSTDCDNGIKVRLYFPGQVDPTTGQDVVPISLLVRKDANMENLVGFGLLSFFRTYGKYPTHPEMKASSMPRMITDAWNLRIVEDGCVDDDYPTIDPNLNVGQFGEDEFAVCPEPGPYFHSTLPVSEPNSDILSGPTADITDQGPLITLNIMVVPSAIGHVQITVPQGASASHVLENVCQIYHLGMPDLYSLFYRDMVNVIAPHQQVTDFSHTKDLILVERNSLGRQVSLARHADGPLPEQPKYKDAMDLISSYKASNIDSHSRPIPLIAAIILLWVDTTVL</sequence>
<dbReference type="PANTHER" id="PTHR13335">
    <property type="entry name" value="TARGET OF RAPAMYCIN COMPLEX 2 SUBUNIT MAPKAP1"/>
    <property type="match status" value="1"/>
</dbReference>
<evidence type="ECO:0000256" key="1">
    <source>
        <dbReference type="ARBA" id="ARBA00009407"/>
    </source>
</evidence>
<feature type="region of interest" description="Disordered" evidence="2">
    <location>
        <begin position="1"/>
        <end position="21"/>
    </location>
</feature>
<dbReference type="STRING" id="1230383.A0A1M8A6P3"/>
<protein>
    <recommendedName>
        <fullName evidence="3">CRIM domain-containing protein</fullName>
    </recommendedName>
</protein>
<evidence type="ECO:0000313" key="5">
    <source>
        <dbReference type="Proteomes" id="UP000186303"/>
    </source>
</evidence>
<dbReference type="AlphaFoldDB" id="A0A1M8A6P3"/>
<feature type="region of interest" description="Disordered" evidence="2">
    <location>
        <begin position="225"/>
        <end position="250"/>
    </location>
</feature>